<dbReference type="InterPro" id="IPR009057">
    <property type="entry name" value="Homeodomain-like_sf"/>
</dbReference>
<dbReference type="EMBL" id="OCNH01000007">
    <property type="protein sequence ID" value="SOD97791.1"/>
    <property type="molecule type" value="Genomic_DNA"/>
</dbReference>
<protein>
    <submittedName>
        <fullName evidence="1">Transposase</fullName>
    </submittedName>
</protein>
<dbReference type="Gene3D" id="1.10.10.10">
    <property type="entry name" value="Winged helix-like DNA-binding domain superfamily/Winged helix DNA-binding domain"/>
    <property type="match status" value="1"/>
</dbReference>
<organism evidence="1 2">
    <name type="scientific">Spirosoma fluviale</name>
    <dbReference type="NCBI Taxonomy" id="1597977"/>
    <lineage>
        <taxon>Bacteria</taxon>
        <taxon>Pseudomonadati</taxon>
        <taxon>Bacteroidota</taxon>
        <taxon>Cytophagia</taxon>
        <taxon>Cytophagales</taxon>
        <taxon>Cytophagaceae</taxon>
        <taxon>Spirosoma</taxon>
    </lineage>
</organism>
<proteinExistence type="predicted"/>
<dbReference type="InterPro" id="IPR036388">
    <property type="entry name" value="WH-like_DNA-bd_sf"/>
</dbReference>
<dbReference type="SUPFAM" id="SSF46689">
    <property type="entry name" value="Homeodomain-like"/>
    <property type="match status" value="1"/>
</dbReference>
<dbReference type="Proteomes" id="UP000219452">
    <property type="component" value="Unassembled WGS sequence"/>
</dbReference>
<reference evidence="2" key="1">
    <citation type="submission" date="2017-09" db="EMBL/GenBank/DDBJ databases">
        <authorList>
            <person name="Varghese N."/>
            <person name="Submissions S."/>
        </authorList>
    </citation>
    <scope>NUCLEOTIDE SEQUENCE [LARGE SCALE GENOMIC DNA]</scope>
    <source>
        <strain evidence="2">DSM 29961</strain>
    </source>
</reference>
<dbReference type="Pfam" id="PF13384">
    <property type="entry name" value="HTH_23"/>
    <property type="match status" value="1"/>
</dbReference>
<name>A0A286GQF6_9BACT</name>
<gene>
    <name evidence="1" type="ORF">SAMN06269250_5922</name>
</gene>
<keyword evidence="2" id="KW-1185">Reference proteome</keyword>
<dbReference type="OrthoDB" id="960257at2"/>
<accession>A0A286GQF6</accession>
<dbReference type="RefSeq" id="WP_097130963.1">
    <property type="nucleotide sequence ID" value="NZ_OCNH01000007.1"/>
</dbReference>
<dbReference type="AlphaFoldDB" id="A0A286GQF6"/>
<sequence length="152" mass="17246">MGRKRCIELTDAEQLTLREGIKYHPKHEFRRSCQALLWSHRGWSVKTIAAELEVCQISVSRWLTNWQQQGLVGLMRQKGQGRRAILSLTNTAHQQALTQAVAANYQDAGRIKTELEKALGQSMSRDTVKRFLKKTITLGTDFGGPPSLFRIP</sequence>
<evidence type="ECO:0000313" key="1">
    <source>
        <dbReference type="EMBL" id="SOD97791.1"/>
    </source>
</evidence>
<evidence type="ECO:0000313" key="2">
    <source>
        <dbReference type="Proteomes" id="UP000219452"/>
    </source>
</evidence>